<dbReference type="PROSITE" id="PS51900">
    <property type="entry name" value="CB"/>
    <property type="match status" value="1"/>
</dbReference>
<evidence type="ECO:0000313" key="8">
    <source>
        <dbReference type="EMBL" id="MFC5987059.1"/>
    </source>
</evidence>
<evidence type="ECO:0000259" key="6">
    <source>
        <dbReference type="PROSITE" id="PS51898"/>
    </source>
</evidence>
<dbReference type="InterPro" id="IPR011010">
    <property type="entry name" value="DNA_brk_join_enz"/>
</dbReference>
<reference evidence="9" key="1">
    <citation type="journal article" date="2019" name="Int. J. Syst. Evol. Microbiol.">
        <title>The Global Catalogue of Microorganisms (GCM) 10K type strain sequencing project: providing services to taxonomists for standard genome sequencing and annotation.</title>
        <authorList>
            <consortium name="The Broad Institute Genomics Platform"/>
            <consortium name="The Broad Institute Genome Sequencing Center for Infectious Disease"/>
            <person name="Wu L."/>
            <person name="Ma J."/>
        </authorList>
    </citation>
    <scope>NUCLEOTIDE SEQUENCE [LARGE SCALE GENOMIC DNA]</scope>
    <source>
        <strain evidence="9">CCM 8749</strain>
    </source>
</reference>
<feature type="domain" description="Core-binding (CB)" evidence="7">
    <location>
        <begin position="65"/>
        <end position="145"/>
    </location>
</feature>
<protein>
    <submittedName>
        <fullName evidence="8">Tyrosine recombinase XerC</fullName>
    </submittedName>
</protein>
<dbReference type="Gene3D" id="1.10.443.10">
    <property type="entry name" value="Intergrase catalytic core"/>
    <property type="match status" value="1"/>
</dbReference>
<keyword evidence="3 5" id="KW-0238">DNA-binding</keyword>
<dbReference type="Proteomes" id="UP001596250">
    <property type="component" value="Unassembled WGS sequence"/>
</dbReference>
<evidence type="ECO:0000259" key="7">
    <source>
        <dbReference type="PROSITE" id="PS51900"/>
    </source>
</evidence>
<sequence>MAGNITKVGSKFRVTFELGTDSNGKRLRQYKTVSSEAEAKKLLSEFEYNQQRNLVVQSEKLTFSEFMGLWTDNYVKYNCEVTTAYGYNNIIYNHIVPYLGSIELQKLQPAHIQQYYNYLMDEKGLSPNTVHKHHACIRKALDYGLKQQYVYRNVADAVSLPKKKRFEGRSYDITQLHDLLDKVKDTRIELPIYLAGYLGLRREEIVGLKWKNVDINQRLVYISEVRTKAGKNEIIKDPKTDKSKRTLYITDPLLEILLKHKQRQEEFKRLLGTEYINTGYVYVHDNGRPYRVNTITEQFKSFLEKHHLPKIRLHDLRHTFASILYDQGVDLKSISEALGHSDIGTTNKIYTHKFDKTHKTTVNILSEALKKKE</sequence>
<dbReference type="InterPro" id="IPR010998">
    <property type="entry name" value="Integrase_recombinase_N"/>
</dbReference>
<dbReference type="PANTHER" id="PTHR30629">
    <property type="entry name" value="PROPHAGE INTEGRASE"/>
    <property type="match status" value="1"/>
</dbReference>
<dbReference type="PROSITE" id="PS51898">
    <property type="entry name" value="TYR_RECOMBINASE"/>
    <property type="match status" value="1"/>
</dbReference>
<dbReference type="SUPFAM" id="SSF56349">
    <property type="entry name" value="DNA breaking-rejoining enzymes"/>
    <property type="match status" value="1"/>
</dbReference>
<dbReference type="InterPro" id="IPR050808">
    <property type="entry name" value="Phage_Integrase"/>
</dbReference>
<dbReference type="EMBL" id="JBHSQV010000149">
    <property type="protein sequence ID" value="MFC5987059.1"/>
    <property type="molecule type" value="Genomic_DNA"/>
</dbReference>
<keyword evidence="2" id="KW-0229">DNA integration</keyword>
<dbReference type="Gene3D" id="1.10.150.130">
    <property type="match status" value="1"/>
</dbReference>
<comment type="caution">
    <text evidence="8">The sequence shown here is derived from an EMBL/GenBank/DDBJ whole genome shotgun (WGS) entry which is preliminary data.</text>
</comment>
<dbReference type="InterPro" id="IPR002104">
    <property type="entry name" value="Integrase_catalytic"/>
</dbReference>
<name>A0ABW1IQL0_9BACL</name>
<dbReference type="InterPro" id="IPR004107">
    <property type="entry name" value="Integrase_SAM-like_N"/>
</dbReference>
<comment type="similarity">
    <text evidence="1">Belongs to the 'phage' integrase family.</text>
</comment>
<accession>A0ABW1IQL0</accession>
<dbReference type="Pfam" id="PF14659">
    <property type="entry name" value="Phage_int_SAM_3"/>
    <property type="match status" value="1"/>
</dbReference>
<dbReference type="Pfam" id="PF00589">
    <property type="entry name" value="Phage_integrase"/>
    <property type="match status" value="1"/>
</dbReference>
<keyword evidence="9" id="KW-1185">Reference proteome</keyword>
<dbReference type="PANTHER" id="PTHR30629:SF2">
    <property type="entry name" value="PROPHAGE INTEGRASE INTS-RELATED"/>
    <property type="match status" value="1"/>
</dbReference>
<organism evidence="8 9">
    <name type="scientific">Marinicrinis lubricantis</name>
    <dbReference type="NCBI Taxonomy" id="2086470"/>
    <lineage>
        <taxon>Bacteria</taxon>
        <taxon>Bacillati</taxon>
        <taxon>Bacillota</taxon>
        <taxon>Bacilli</taxon>
        <taxon>Bacillales</taxon>
        <taxon>Paenibacillaceae</taxon>
    </lineage>
</organism>
<feature type="domain" description="Tyr recombinase" evidence="6">
    <location>
        <begin position="164"/>
        <end position="364"/>
    </location>
</feature>
<proteinExistence type="inferred from homology"/>
<dbReference type="RefSeq" id="WP_379894385.1">
    <property type="nucleotide sequence ID" value="NZ_CBCSCT010000056.1"/>
</dbReference>
<evidence type="ECO:0000256" key="2">
    <source>
        <dbReference type="ARBA" id="ARBA00022908"/>
    </source>
</evidence>
<evidence type="ECO:0000256" key="5">
    <source>
        <dbReference type="PROSITE-ProRule" id="PRU01248"/>
    </source>
</evidence>
<evidence type="ECO:0000313" key="9">
    <source>
        <dbReference type="Proteomes" id="UP001596250"/>
    </source>
</evidence>
<dbReference type="InterPro" id="IPR044068">
    <property type="entry name" value="CB"/>
</dbReference>
<evidence type="ECO:0000256" key="4">
    <source>
        <dbReference type="ARBA" id="ARBA00023172"/>
    </source>
</evidence>
<evidence type="ECO:0000256" key="1">
    <source>
        <dbReference type="ARBA" id="ARBA00008857"/>
    </source>
</evidence>
<dbReference type="InterPro" id="IPR013762">
    <property type="entry name" value="Integrase-like_cat_sf"/>
</dbReference>
<keyword evidence="4" id="KW-0233">DNA recombination</keyword>
<dbReference type="CDD" id="cd01189">
    <property type="entry name" value="INT_ICEBs1_C_like"/>
    <property type="match status" value="1"/>
</dbReference>
<gene>
    <name evidence="8" type="primary">xerC</name>
    <name evidence="8" type="ORF">ACFPXP_11655</name>
</gene>
<evidence type="ECO:0000256" key="3">
    <source>
        <dbReference type="ARBA" id="ARBA00023125"/>
    </source>
</evidence>